<feature type="region of interest" description="Disordered" evidence="1">
    <location>
        <begin position="41"/>
        <end position="64"/>
    </location>
</feature>
<reference evidence="3 4" key="1">
    <citation type="submission" date="2019-09" db="EMBL/GenBank/DDBJ databases">
        <authorList>
            <person name="Liu P."/>
        </authorList>
    </citation>
    <scope>NUCLEOTIDE SEQUENCE [LARGE SCALE GENOMIC DNA]</scope>
    <source>
        <strain evidence="3 4">TRM68085</strain>
    </source>
</reference>
<evidence type="ECO:0000313" key="3">
    <source>
        <dbReference type="EMBL" id="KAB2589929.1"/>
    </source>
</evidence>
<organism evidence="3 4">
    <name type="scientific">Streptomyces arboris</name>
    <dbReference type="NCBI Taxonomy" id="2600619"/>
    <lineage>
        <taxon>Bacteria</taxon>
        <taxon>Bacillati</taxon>
        <taxon>Actinomycetota</taxon>
        <taxon>Actinomycetes</taxon>
        <taxon>Kitasatosporales</taxon>
        <taxon>Streptomycetaceae</taxon>
        <taxon>Streptomyces</taxon>
    </lineage>
</organism>
<protein>
    <recommendedName>
        <fullName evidence="5">Transposase</fullName>
    </recommendedName>
</protein>
<gene>
    <name evidence="3" type="ORF">F5983_24350</name>
    <name evidence="2" type="ORF">F5983_36200</name>
</gene>
<evidence type="ECO:0000256" key="1">
    <source>
        <dbReference type="SAM" id="MobiDB-lite"/>
    </source>
</evidence>
<dbReference type="AlphaFoldDB" id="A0A5N5EGF8"/>
<evidence type="ECO:0008006" key="5">
    <source>
        <dbReference type="Google" id="ProtNLM"/>
    </source>
</evidence>
<keyword evidence="4" id="KW-1185">Reference proteome</keyword>
<dbReference type="EMBL" id="VYUA01000025">
    <property type="protein sequence ID" value="KAB2589929.1"/>
    <property type="molecule type" value="Genomic_DNA"/>
</dbReference>
<dbReference type="EMBL" id="VYUA01000076">
    <property type="protein sequence ID" value="KAB2587757.1"/>
    <property type="molecule type" value="Genomic_DNA"/>
</dbReference>
<sequence>MTLPEIRRLTTRLTRPPTNLIDHVLHWSYWRRRRQFQARISHYKRRGHTPPETAHTSEQRPLQY</sequence>
<name>A0A5N5EGF8_9ACTN</name>
<evidence type="ECO:0000313" key="2">
    <source>
        <dbReference type="EMBL" id="KAB2587757.1"/>
    </source>
</evidence>
<proteinExistence type="predicted"/>
<dbReference type="Proteomes" id="UP000326907">
    <property type="component" value="Unassembled WGS sequence"/>
</dbReference>
<comment type="caution">
    <text evidence="3">The sequence shown here is derived from an EMBL/GenBank/DDBJ whole genome shotgun (WGS) entry which is preliminary data.</text>
</comment>
<feature type="compositionally biased region" description="Polar residues" evidence="1">
    <location>
        <begin position="54"/>
        <end position="64"/>
    </location>
</feature>
<evidence type="ECO:0000313" key="4">
    <source>
        <dbReference type="Proteomes" id="UP000326907"/>
    </source>
</evidence>
<accession>A0A5N5EGF8</accession>